<organism evidence="2 3">
    <name type="scientific">Gordonia jacobaea</name>
    <dbReference type="NCBI Taxonomy" id="122202"/>
    <lineage>
        <taxon>Bacteria</taxon>
        <taxon>Bacillati</taxon>
        <taxon>Actinomycetota</taxon>
        <taxon>Actinomycetes</taxon>
        <taxon>Mycobacteriales</taxon>
        <taxon>Gordoniaceae</taxon>
        <taxon>Gordonia</taxon>
    </lineage>
</organism>
<name>A0ABR5IE05_9ACTN</name>
<comment type="caution">
    <text evidence="2">The sequence shown here is derived from an EMBL/GenBank/DDBJ whole genome shotgun (WGS) entry which is preliminary data.</text>
</comment>
<keyword evidence="3" id="KW-1185">Reference proteome</keyword>
<feature type="compositionally biased region" description="Polar residues" evidence="1">
    <location>
        <begin position="1"/>
        <end position="12"/>
    </location>
</feature>
<accession>A0ABR5IE05</accession>
<reference evidence="2 3" key="1">
    <citation type="submission" date="2015-05" db="EMBL/GenBank/DDBJ databases">
        <title>Draft genome sequence of the bacterium Gordonia jacobaea a new member of the Gordonia genus.</title>
        <authorList>
            <person name="Jimenez-Galisteo G."/>
            <person name="Dominguez A."/>
            <person name="Munoz E."/>
            <person name="Vinas M."/>
        </authorList>
    </citation>
    <scope>NUCLEOTIDE SEQUENCE [LARGE SCALE GENOMIC DNA]</scope>
    <source>
        <strain evidence="3">mv1</strain>
    </source>
</reference>
<gene>
    <name evidence="2" type="ORF">ABW18_07035</name>
</gene>
<feature type="region of interest" description="Disordered" evidence="1">
    <location>
        <begin position="1"/>
        <end position="25"/>
    </location>
</feature>
<evidence type="ECO:0000313" key="2">
    <source>
        <dbReference type="EMBL" id="KNA91936.1"/>
    </source>
</evidence>
<evidence type="ECO:0000313" key="3">
    <source>
        <dbReference type="Proteomes" id="UP000037247"/>
    </source>
</evidence>
<dbReference type="Proteomes" id="UP000037247">
    <property type="component" value="Unassembled WGS sequence"/>
</dbReference>
<dbReference type="EMBL" id="LDTZ01000015">
    <property type="protein sequence ID" value="KNA91936.1"/>
    <property type="molecule type" value="Genomic_DNA"/>
</dbReference>
<sequence length="72" mass="7773">MRADYRSTSSPRTSHDTAADSGDAVALHALDRPQIEVVDRDPLRFGAAHCRHDVAVADGQARLFELTLTGSP</sequence>
<evidence type="ECO:0000256" key="1">
    <source>
        <dbReference type="SAM" id="MobiDB-lite"/>
    </source>
</evidence>
<protein>
    <submittedName>
        <fullName evidence="2">Uncharacterized protein</fullName>
    </submittedName>
</protein>
<proteinExistence type="predicted"/>